<evidence type="ECO:0000259" key="5">
    <source>
        <dbReference type="PROSITE" id="PS51078"/>
    </source>
</evidence>
<dbReference type="SUPFAM" id="SSF55781">
    <property type="entry name" value="GAF domain-like"/>
    <property type="match status" value="1"/>
</dbReference>
<dbReference type="Proteomes" id="UP000660024">
    <property type="component" value="Unassembled WGS sequence"/>
</dbReference>
<dbReference type="InterPro" id="IPR005471">
    <property type="entry name" value="Tscrpt_reg_IclR_N"/>
</dbReference>
<gene>
    <name evidence="6" type="ORF">I5M32_14410</name>
</gene>
<evidence type="ECO:0000259" key="4">
    <source>
        <dbReference type="PROSITE" id="PS51077"/>
    </source>
</evidence>
<dbReference type="InterPro" id="IPR029016">
    <property type="entry name" value="GAF-like_dom_sf"/>
</dbReference>
<evidence type="ECO:0000256" key="2">
    <source>
        <dbReference type="ARBA" id="ARBA00023125"/>
    </source>
</evidence>
<dbReference type="SMART" id="SM00346">
    <property type="entry name" value="HTH_ICLR"/>
    <property type="match status" value="1"/>
</dbReference>
<evidence type="ECO:0000313" key="7">
    <source>
        <dbReference type="Proteomes" id="UP000660024"/>
    </source>
</evidence>
<evidence type="ECO:0000256" key="1">
    <source>
        <dbReference type="ARBA" id="ARBA00023015"/>
    </source>
</evidence>
<keyword evidence="1" id="KW-0805">Transcription regulation</keyword>
<dbReference type="PROSITE" id="PS51078">
    <property type="entry name" value="ICLR_ED"/>
    <property type="match status" value="1"/>
</dbReference>
<dbReference type="SUPFAM" id="SSF46785">
    <property type="entry name" value="Winged helix' DNA-binding domain"/>
    <property type="match status" value="1"/>
</dbReference>
<feature type="domain" description="IclR-ED" evidence="5">
    <location>
        <begin position="66"/>
        <end position="241"/>
    </location>
</feature>
<protein>
    <submittedName>
        <fullName evidence="6">Helix-turn-helix domain-containing protein</fullName>
    </submittedName>
</protein>
<accession>A0ABS1BPE2</accession>
<reference evidence="6 7" key="1">
    <citation type="submission" date="2020-12" db="EMBL/GenBank/DDBJ databases">
        <title>Bacterial novel species Pedobacter sp. SD-b isolated from soil.</title>
        <authorList>
            <person name="Jung H.-Y."/>
        </authorList>
    </citation>
    <scope>NUCLEOTIDE SEQUENCE [LARGE SCALE GENOMIC DNA]</scope>
    <source>
        <strain evidence="6 7">SD-b</strain>
    </source>
</reference>
<comment type="caution">
    <text evidence="6">The sequence shown here is derived from an EMBL/GenBank/DDBJ whole genome shotgun (WGS) entry which is preliminary data.</text>
</comment>
<dbReference type="InterPro" id="IPR036390">
    <property type="entry name" value="WH_DNA-bd_sf"/>
</dbReference>
<dbReference type="InterPro" id="IPR036388">
    <property type="entry name" value="WH-like_DNA-bd_sf"/>
</dbReference>
<feature type="domain" description="HTH iclR-type" evidence="4">
    <location>
        <begin position="2"/>
        <end position="65"/>
    </location>
</feature>
<dbReference type="Pfam" id="PF01614">
    <property type="entry name" value="IclR_C"/>
    <property type="match status" value="1"/>
</dbReference>
<name>A0ABS1BPE2_9SPHI</name>
<keyword evidence="3" id="KW-0804">Transcription</keyword>
<organism evidence="6 7">
    <name type="scientific">Pedobacter segetis</name>
    <dbReference type="NCBI Taxonomy" id="2793069"/>
    <lineage>
        <taxon>Bacteria</taxon>
        <taxon>Pseudomonadati</taxon>
        <taxon>Bacteroidota</taxon>
        <taxon>Sphingobacteriia</taxon>
        <taxon>Sphingobacteriales</taxon>
        <taxon>Sphingobacteriaceae</taxon>
        <taxon>Pedobacter</taxon>
    </lineage>
</organism>
<dbReference type="PANTHER" id="PTHR30136">
    <property type="entry name" value="HELIX-TURN-HELIX TRANSCRIPTIONAL REGULATOR, ICLR FAMILY"/>
    <property type="match status" value="1"/>
</dbReference>
<sequence>MIQVLNRAIDILEYVAEMADEPKLMGKIAKDLNLNLGTCANIIKTLVSRGLLKRADHEKGYLIGDLITEINNGSLGYKSLIDSATPILSQITDDIKENCLIAILKKDKRQVIINKTCNQLIQATTPIEKSAYDSSTGRLLIALLTDKAIQSHINQYGLPHKEVWSLAASRVGLFEQIQIIRNQGYALIEDSVQVVGVAVPIYKNQKVIASFSIYLPSFRFNTEIKANMISLAIEAGKSLSV</sequence>
<dbReference type="PROSITE" id="PS51077">
    <property type="entry name" value="HTH_ICLR"/>
    <property type="match status" value="1"/>
</dbReference>
<evidence type="ECO:0000256" key="3">
    <source>
        <dbReference type="ARBA" id="ARBA00023163"/>
    </source>
</evidence>
<dbReference type="RefSeq" id="WP_200587616.1">
    <property type="nucleotide sequence ID" value="NZ_JAEHFY010000023.1"/>
</dbReference>
<proteinExistence type="predicted"/>
<dbReference type="EMBL" id="JAEHFY010000023">
    <property type="protein sequence ID" value="MBK0384159.1"/>
    <property type="molecule type" value="Genomic_DNA"/>
</dbReference>
<dbReference type="Gene3D" id="1.10.10.10">
    <property type="entry name" value="Winged helix-like DNA-binding domain superfamily/Winged helix DNA-binding domain"/>
    <property type="match status" value="1"/>
</dbReference>
<keyword evidence="7" id="KW-1185">Reference proteome</keyword>
<keyword evidence="2" id="KW-0238">DNA-binding</keyword>
<evidence type="ECO:0000313" key="6">
    <source>
        <dbReference type="EMBL" id="MBK0384159.1"/>
    </source>
</evidence>
<dbReference type="InterPro" id="IPR050707">
    <property type="entry name" value="HTH_MetabolicPath_Reg"/>
</dbReference>
<dbReference type="Gene3D" id="3.30.450.40">
    <property type="match status" value="1"/>
</dbReference>
<dbReference type="InterPro" id="IPR014757">
    <property type="entry name" value="Tscrpt_reg_IclR_C"/>
</dbReference>
<dbReference type="PANTHER" id="PTHR30136:SF24">
    <property type="entry name" value="HTH-TYPE TRANSCRIPTIONAL REPRESSOR ALLR"/>
    <property type="match status" value="1"/>
</dbReference>